<feature type="region of interest" description="Disordered" evidence="1">
    <location>
        <begin position="308"/>
        <end position="347"/>
    </location>
</feature>
<dbReference type="Proteomes" id="UP001147782">
    <property type="component" value="Unassembled WGS sequence"/>
</dbReference>
<evidence type="ECO:0000259" key="2">
    <source>
        <dbReference type="Pfam" id="PF24864"/>
    </source>
</evidence>
<dbReference type="OrthoDB" id="4757095at2759"/>
<evidence type="ECO:0000313" key="4">
    <source>
        <dbReference type="Proteomes" id="UP001147782"/>
    </source>
</evidence>
<dbReference type="RefSeq" id="XP_056560619.1">
    <property type="nucleotide sequence ID" value="XM_056693890.1"/>
</dbReference>
<sequence length="411" mass="45829">MNIHCLYTPYNLQTYNLNILHPNQKANRQFQPDNKPPPLPHPRHDSPHTPQPQPQCALLTRLSPELRLIIWEMALGGRRLHIIQHSGQRLGHVICPLGHDHSASTGSGTGPGAESGSRPRLDSYNKLARGTGQPFCEICHGAGVAQPVKEGDSWGVGCDGLLGLVLTCRQIFSESIHLLYATNTFEFSIPWSLPYLQPTIPSEYWECIRAVELRWSFPGHWLPTKDPVRAIYVSAGRAQWLETCRSLKQLPALRSFVLVLGSSWFSEPVEKLPVFLEPLCGLHVIQGKRKTALVREKVDMGMDLMDWRKGSGSSSSSDEEMSSRVSFESSSSSRLTGSSASSLRSEGSACSFFDSGLTRLMDSKDDTDRDVDTDLATWELRLQGQSYYSHEVGQIGDDLWRRGVDCWISTV</sequence>
<feature type="region of interest" description="Disordered" evidence="1">
    <location>
        <begin position="101"/>
        <end position="123"/>
    </location>
</feature>
<dbReference type="GeneID" id="81433067"/>
<dbReference type="PANTHER" id="PTHR38790">
    <property type="entry name" value="2EXR DOMAIN-CONTAINING PROTEIN-RELATED"/>
    <property type="match status" value="1"/>
</dbReference>
<evidence type="ECO:0000313" key="3">
    <source>
        <dbReference type="EMBL" id="KAJ5389891.1"/>
    </source>
</evidence>
<proteinExistence type="predicted"/>
<reference evidence="3" key="2">
    <citation type="journal article" date="2023" name="IMA Fungus">
        <title>Comparative genomic study of the Penicillium genus elucidates a diverse pangenome and 15 lateral gene transfer events.</title>
        <authorList>
            <person name="Petersen C."/>
            <person name="Sorensen T."/>
            <person name="Nielsen M.R."/>
            <person name="Sondergaard T.E."/>
            <person name="Sorensen J.L."/>
            <person name="Fitzpatrick D.A."/>
            <person name="Frisvad J.C."/>
            <person name="Nielsen K.L."/>
        </authorList>
    </citation>
    <scope>NUCLEOTIDE SEQUENCE</scope>
    <source>
        <strain evidence="3">IBT 29864</strain>
    </source>
</reference>
<feature type="region of interest" description="Disordered" evidence="1">
    <location>
        <begin position="27"/>
        <end position="55"/>
    </location>
</feature>
<feature type="domain" description="DUF7730" evidence="2">
    <location>
        <begin position="52"/>
        <end position="280"/>
    </location>
</feature>
<dbReference type="InterPro" id="IPR056632">
    <property type="entry name" value="DUF7730"/>
</dbReference>
<gene>
    <name evidence="3" type="ORF">N7496_000959</name>
</gene>
<reference evidence="3" key="1">
    <citation type="submission" date="2022-11" db="EMBL/GenBank/DDBJ databases">
        <authorList>
            <person name="Petersen C."/>
        </authorList>
    </citation>
    <scope>NUCLEOTIDE SEQUENCE</scope>
    <source>
        <strain evidence="3">IBT 29864</strain>
    </source>
</reference>
<organism evidence="3 4">
    <name type="scientific">Penicillium cataractarum</name>
    <dbReference type="NCBI Taxonomy" id="2100454"/>
    <lineage>
        <taxon>Eukaryota</taxon>
        <taxon>Fungi</taxon>
        <taxon>Dikarya</taxon>
        <taxon>Ascomycota</taxon>
        <taxon>Pezizomycotina</taxon>
        <taxon>Eurotiomycetes</taxon>
        <taxon>Eurotiomycetidae</taxon>
        <taxon>Eurotiales</taxon>
        <taxon>Aspergillaceae</taxon>
        <taxon>Penicillium</taxon>
    </lineage>
</organism>
<comment type="caution">
    <text evidence="3">The sequence shown here is derived from an EMBL/GenBank/DDBJ whole genome shotgun (WGS) entry which is preliminary data.</text>
</comment>
<name>A0A9W9VV34_9EURO</name>
<dbReference type="Pfam" id="PF24864">
    <property type="entry name" value="DUF7730"/>
    <property type="match status" value="1"/>
</dbReference>
<keyword evidence="4" id="KW-1185">Reference proteome</keyword>
<evidence type="ECO:0000256" key="1">
    <source>
        <dbReference type="SAM" id="MobiDB-lite"/>
    </source>
</evidence>
<feature type="compositionally biased region" description="Low complexity" evidence="1">
    <location>
        <begin position="323"/>
        <end position="347"/>
    </location>
</feature>
<protein>
    <recommendedName>
        <fullName evidence="2">DUF7730 domain-containing protein</fullName>
    </recommendedName>
</protein>
<dbReference type="PANTHER" id="PTHR38790:SF9">
    <property type="entry name" value="F-BOX DOMAIN-CONTAINING PROTEIN"/>
    <property type="match status" value="1"/>
</dbReference>
<dbReference type="AlphaFoldDB" id="A0A9W9VV34"/>
<dbReference type="EMBL" id="JAPZBS010000001">
    <property type="protein sequence ID" value="KAJ5389891.1"/>
    <property type="molecule type" value="Genomic_DNA"/>
</dbReference>
<accession>A0A9W9VV34</accession>